<evidence type="ECO:0000313" key="3">
    <source>
        <dbReference type="EMBL" id="KAI92353.1"/>
    </source>
</evidence>
<protein>
    <recommendedName>
        <fullName evidence="5">Chitinase</fullName>
    </recommendedName>
</protein>
<evidence type="ECO:0000313" key="4">
    <source>
        <dbReference type="Proteomes" id="UP000004057"/>
    </source>
</evidence>
<accession>A0AAI9T2M1</accession>
<evidence type="ECO:0000256" key="2">
    <source>
        <dbReference type="SAM" id="SignalP"/>
    </source>
</evidence>
<dbReference type="EMBL" id="AGBZ02000004">
    <property type="protein sequence ID" value="KAI92353.1"/>
    <property type="molecule type" value="Genomic_DNA"/>
</dbReference>
<keyword evidence="1" id="KW-0472">Membrane</keyword>
<keyword evidence="1" id="KW-0812">Transmembrane</keyword>
<gene>
    <name evidence="3" type="ORF">SPM_006500</name>
</gene>
<evidence type="ECO:0000256" key="1">
    <source>
        <dbReference type="SAM" id="Phobius"/>
    </source>
</evidence>
<proteinExistence type="predicted"/>
<dbReference type="RefSeq" id="WP_004028748.1">
    <property type="nucleotide sequence ID" value="NZ_AGBZ02000004.1"/>
</dbReference>
<organism evidence="3 4">
    <name type="scientific">Spiroplasma melliferum KC3</name>
    <dbReference type="NCBI Taxonomy" id="570509"/>
    <lineage>
        <taxon>Bacteria</taxon>
        <taxon>Bacillati</taxon>
        <taxon>Mycoplasmatota</taxon>
        <taxon>Mollicutes</taxon>
        <taxon>Entomoplasmatales</taxon>
        <taxon>Spiroplasmataceae</taxon>
        <taxon>Spiroplasma</taxon>
    </lineage>
</organism>
<keyword evidence="2" id="KW-0732">Signal</keyword>
<dbReference type="AlphaFoldDB" id="A0AAI9T2M1"/>
<feature type="transmembrane region" description="Helical" evidence="1">
    <location>
        <begin position="502"/>
        <end position="523"/>
    </location>
</feature>
<keyword evidence="1" id="KW-1133">Transmembrane helix</keyword>
<feature type="signal peptide" evidence="2">
    <location>
        <begin position="1"/>
        <end position="22"/>
    </location>
</feature>
<evidence type="ECO:0008006" key="5">
    <source>
        <dbReference type="Google" id="ProtNLM"/>
    </source>
</evidence>
<comment type="caution">
    <text evidence="3">The sequence shown here is derived from an EMBL/GenBank/DDBJ whole genome shotgun (WGS) entry which is preliminary data.</text>
</comment>
<feature type="chain" id="PRO_5042607625" description="Chitinase" evidence="2">
    <location>
        <begin position="23"/>
        <end position="651"/>
    </location>
</feature>
<dbReference type="Proteomes" id="UP000004057">
    <property type="component" value="Unassembled WGS sequence"/>
</dbReference>
<sequence length="651" mass="72785">MKRILYLLSAITLGGTTSLVTAVQTVTKSSPPSLVDILTTVNIGRIELNDEEHIRTSLRDLNNPIFSHPGFSEALVFDRITWNRATAHLEQSIIVEGNRLIPRLITFTIDFTADTFTLATLIPNRNLGVLDDNYSYTILTRLQEENPEIVSSELYLEVSEVYENRAIIRNINATWHRIGQPEIEVNFTTNNYILNSLIHNRNLGELRNNDEATIRTAIINANSNLQPNDIQQITDITNNSARIYGQLASTSGSIITLPTNRWGLSGNRWRPALSNEDTRAYEQIFENAIIVHFTLGEEANYATIRPDENASYETIAPNDNHIYETIRPSSHTNAPPPASTQTTVEKITKQNIHDSMKSYNTALKIEKEKHLVKINEHYANLSEQEQEEFNNKIRTIGLTATNLGISGTGLLTLSKVTNTSPIKGLRMSANYLKNMMSSARTSAAIETEEAVELTPLLSTSAPEGLAAAETLTTVEATTVGATEATVIGTEATISTALAPETVGLSLIIGVFIAAGTGIIYWLFSSSEKPTVVKHQSDNQYNEIEKYYQFLAHDKLKISISTKEWDLIKKIFQENYYDFNGFKQKVKTQILGFHQEDHSGWGGAISSADIDILIQTMFYHFTTINKYFVLTNQHGWKIVTNTIGSYLQFEPE</sequence>
<reference evidence="3 4" key="1">
    <citation type="journal article" date="2012" name="J. Proteome Res.">
        <title>Application of Spiroplasma melliferum proteogenomic profiling for the discovery of virulence factors and pathogenicity mechanisms in host-associated spiroplasmas.</title>
        <authorList>
            <person name="Alexeev D."/>
            <person name="Kostrjukova E."/>
            <person name="Aliper A."/>
            <person name="Popenko A."/>
            <person name="Bazaleev N."/>
            <person name="Tyakht A."/>
            <person name="Selezneva O."/>
            <person name="Akopian T."/>
            <person name="Prichodko E."/>
            <person name="Kondratov I."/>
            <person name="Chukin M."/>
            <person name="Demina I."/>
            <person name="Galyamina M."/>
            <person name="Kamashev D."/>
            <person name="Vanyushkina A."/>
            <person name="Ladygina V."/>
            <person name="Levitskii S."/>
            <person name="Lazarev V."/>
            <person name="Govorun V."/>
        </authorList>
    </citation>
    <scope>NUCLEOTIDE SEQUENCE [LARGE SCALE GENOMIC DNA]</scope>
    <source>
        <strain evidence="3 4">KC3</strain>
    </source>
</reference>
<name>A0AAI9T2M1_SPIME</name>